<dbReference type="PANTHER" id="PTHR12056">
    <property type="entry name" value="DNA-DIRECTED RNA POLYMERASES I, II, AND III"/>
    <property type="match status" value="1"/>
</dbReference>
<evidence type="ECO:0000313" key="6">
    <source>
        <dbReference type="Proteomes" id="UP000694864"/>
    </source>
</evidence>
<keyword evidence="7" id="KW-0804">Transcription</keyword>
<comment type="subcellular location">
    <subcellularLocation>
        <location evidence="1">Nucleus</location>
    </subcellularLocation>
</comment>
<dbReference type="SUPFAM" id="SSF63393">
    <property type="entry name" value="RNA polymerase subunits"/>
    <property type="match status" value="1"/>
</dbReference>
<reference evidence="6" key="1">
    <citation type="journal article" date="2014" name="Nat. Commun.">
        <title>The emerging biofuel crop Camelina sativa retains a highly undifferentiated hexaploid genome structure.</title>
        <authorList>
            <person name="Kagale S."/>
            <person name="Koh C."/>
            <person name="Nixon J."/>
            <person name="Bollina V."/>
            <person name="Clarke W.E."/>
            <person name="Tuteja R."/>
            <person name="Spillane C."/>
            <person name="Robinson S.J."/>
            <person name="Links M.G."/>
            <person name="Clarke C."/>
            <person name="Higgins E.E."/>
            <person name="Huebert T."/>
            <person name="Sharpe A.G."/>
            <person name="Parkin I.A."/>
        </authorList>
    </citation>
    <scope>NUCLEOTIDE SEQUENCE [LARGE SCALE GENOMIC DNA]</scope>
    <source>
        <strain evidence="6">cv. DH55</strain>
    </source>
</reference>
<dbReference type="GO" id="GO:0000428">
    <property type="term" value="C:DNA-directed RNA polymerase complex"/>
    <property type="evidence" value="ECO:0007669"/>
    <property type="project" value="UniProtKB-KW"/>
</dbReference>
<organism evidence="6 7">
    <name type="scientific">Camelina sativa</name>
    <name type="common">False flax</name>
    <name type="synonym">Myagrum sativum</name>
    <dbReference type="NCBI Taxonomy" id="90675"/>
    <lineage>
        <taxon>Eukaryota</taxon>
        <taxon>Viridiplantae</taxon>
        <taxon>Streptophyta</taxon>
        <taxon>Embryophyta</taxon>
        <taxon>Tracheophyta</taxon>
        <taxon>Spermatophyta</taxon>
        <taxon>Magnoliopsida</taxon>
        <taxon>eudicotyledons</taxon>
        <taxon>Gunneridae</taxon>
        <taxon>Pentapetalae</taxon>
        <taxon>rosids</taxon>
        <taxon>malvids</taxon>
        <taxon>Brassicales</taxon>
        <taxon>Brassicaceae</taxon>
        <taxon>Camelineae</taxon>
        <taxon>Camelina</taxon>
    </lineage>
</organism>
<dbReference type="InterPro" id="IPR006591">
    <property type="entry name" value="RNAP_P/RPABC4"/>
</dbReference>
<evidence type="ECO:0000256" key="2">
    <source>
        <dbReference type="ARBA" id="ARBA00022723"/>
    </source>
</evidence>
<dbReference type="GeneID" id="109128196"/>
<keyword evidence="4" id="KW-0539">Nucleus</keyword>
<evidence type="ECO:0000256" key="4">
    <source>
        <dbReference type="ARBA" id="ARBA00023242"/>
    </source>
</evidence>
<protein>
    <submittedName>
        <fullName evidence="7">DNA-directed RNA polymerases II, IV and V subunit 12</fullName>
    </submittedName>
</protein>
<reference evidence="7" key="2">
    <citation type="submission" date="2025-08" db="UniProtKB">
        <authorList>
            <consortium name="RefSeq"/>
        </authorList>
    </citation>
    <scope>IDENTIFICATION</scope>
    <source>
        <tissue evidence="7">Leaf</tissue>
    </source>
</reference>
<keyword evidence="3" id="KW-0862">Zinc</keyword>
<dbReference type="InterPro" id="IPR029040">
    <property type="entry name" value="RPABC4/Spt4"/>
</dbReference>
<evidence type="ECO:0000256" key="1">
    <source>
        <dbReference type="ARBA" id="ARBA00004123"/>
    </source>
</evidence>
<dbReference type="Pfam" id="PF03604">
    <property type="entry name" value="Zn_ribbon_RPAB4"/>
    <property type="match status" value="1"/>
</dbReference>
<dbReference type="Proteomes" id="UP000694864">
    <property type="component" value="Chromosome 12"/>
</dbReference>
<sequence length="54" mass="6266">MDQQPALPEPVTYVCGDCGQENTLKSGDVIQCRECGYRILYKKRTRRVVQYEAR</sequence>
<dbReference type="Gene3D" id="2.20.28.30">
    <property type="entry name" value="RNA polymerase ii, chain L"/>
    <property type="match status" value="1"/>
</dbReference>
<dbReference type="InterPro" id="IPR039747">
    <property type="entry name" value="RPABC4"/>
</dbReference>
<dbReference type="SMART" id="SM00659">
    <property type="entry name" value="RPOLCX"/>
    <property type="match status" value="1"/>
</dbReference>
<evidence type="ECO:0000313" key="7">
    <source>
        <dbReference type="RefSeq" id="XP_019089711.1"/>
    </source>
</evidence>
<dbReference type="RefSeq" id="XP_019089711.1">
    <property type="nucleotide sequence ID" value="XM_019234166.1"/>
</dbReference>
<proteinExistence type="inferred from homology"/>
<accession>A0ABM1QSH3</accession>
<comment type="similarity">
    <text evidence="5">Belongs to the archaeal Rpo12/eukaryotic RPC10 RNA polymerase subunit family.</text>
</comment>
<keyword evidence="7" id="KW-0240">DNA-directed RNA polymerase</keyword>
<keyword evidence="2" id="KW-0479">Metal-binding</keyword>
<evidence type="ECO:0000256" key="3">
    <source>
        <dbReference type="ARBA" id="ARBA00022833"/>
    </source>
</evidence>
<gene>
    <name evidence="7" type="primary">LOC109128196</name>
</gene>
<evidence type="ECO:0000256" key="5">
    <source>
        <dbReference type="ARBA" id="ARBA00025770"/>
    </source>
</evidence>
<name>A0ABM1QSH3_CAMSA</name>
<dbReference type="PANTHER" id="PTHR12056:SF2">
    <property type="entry name" value="GEO11084P1"/>
    <property type="match status" value="1"/>
</dbReference>
<keyword evidence="6" id="KW-1185">Reference proteome</keyword>